<keyword evidence="1" id="KW-0472">Membrane</keyword>
<comment type="caution">
    <text evidence="2">The sequence shown here is derived from an EMBL/GenBank/DDBJ whole genome shotgun (WGS) entry which is preliminary data.</text>
</comment>
<sequence length="128" mass="15208">MSLQFTPTPRRIRLLRRLQNKGVALRKLHDRERRRLREEFRRVPGLMALLMKPRNGRPWSTTERDALRTQLYSMRRLGLYVATMLIPGTAITLPLLAWWLDRRHARRLPSSTRLHEIDAKQSVSENES</sequence>
<organism evidence="2 3">
    <name type="scientific">Candidatus Muproteobacteria bacterium RBG_16_60_9</name>
    <dbReference type="NCBI Taxonomy" id="1817755"/>
    <lineage>
        <taxon>Bacteria</taxon>
        <taxon>Pseudomonadati</taxon>
        <taxon>Pseudomonadota</taxon>
        <taxon>Candidatus Muproteobacteria</taxon>
    </lineage>
</organism>
<dbReference type="Proteomes" id="UP000179076">
    <property type="component" value="Unassembled WGS sequence"/>
</dbReference>
<accession>A0A1F6UZ42</accession>
<proteinExistence type="predicted"/>
<evidence type="ECO:0000256" key="1">
    <source>
        <dbReference type="SAM" id="Phobius"/>
    </source>
</evidence>
<keyword evidence="1" id="KW-1133">Transmembrane helix</keyword>
<gene>
    <name evidence="2" type="ORF">A2W18_07770</name>
</gene>
<protein>
    <submittedName>
        <fullName evidence="2">Uncharacterized protein</fullName>
    </submittedName>
</protein>
<reference evidence="2 3" key="1">
    <citation type="journal article" date="2016" name="Nat. Commun.">
        <title>Thousands of microbial genomes shed light on interconnected biogeochemical processes in an aquifer system.</title>
        <authorList>
            <person name="Anantharaman K."/>
            <person name="Brown C.T."/>
            <person name="Hug L.A."/>
            <person name="Sharon I."/>
            <person name="Castelle C.J."/>
            <person name="Probst A.J."/>
            <person name="Thomas B.C."/>
            <person name="Singh A."/>
            <person name="Wilkins M.J."/>
            <person name="Karaoz U."/>
            <person name="Brodie E.L."/>
            <person name="Williams K.H."/>
            <person name="Hubbard S.S."/>
            <person name="Banfield J.F."/>
        </authorList>
    </citation>
    <scope>NUCLEOTIDE SEQUENCE [LARGE SCALE GENOMIC DNA]</scope>
</reference>
<dbReference type="AlphaFoldDB" id="A0A1F6UZ42"/>
<evidence type="ECO:0000313" key="2">
    <source>
        <dbReference type="EMBL" id="OGI62707.1"/>
    </source>
</evidence>
<feature type="transmembrane region" description="Helical" evidence="1">
    <location>
        <begin position="77"/>
        <end position="100"/>
    </location>
</feature>
<keyword evidence="1" id="KW-0812">Transmembrane</keyword>
<dbReference type="EMBL" id="MFSP01000170">
    <property type="protein sequence ID" value="OGI62707.1"/>
    <property type="molecule type" value="Genomic_DNA"/>
</dbReference>
<evidence type="ECO:0000313" key="3">
    <source>
        <dbReference type="Proteomes" id="UP000179076"/>
    </source>
</evidence>
<name>A0A1F6UZ42_9PROT</name>